<sequence>MTLTATPLLRGSARLLGGLVLAGGLAACGYKGPLYLPPPEDPPASLTEPPGHEAAPPTSPN</sequence>
<dbReference type="Proteomes" id="UP001232156">
    <property type="component" value="Unassembled WGS sequence"/>
</dbReference>
<dbReference type="InterPro" id="IPR032831">
    <property type="entry name" value="LptM_cons"/>
</dbReference>
<gene>
    <name evidence="8" type="ORF">Q8947_00300</name>
</gene>
<proteinExistence type="predicted"/>
<evidence type="ECO:0000313" key="9">
    <source>
        <dbReference type="Proteomes" id="UP001232156"/>
    </source>
</evidence>
<dbReference type="EMBL" id="JAUZQE010000001">
    <property type="protein sequence ID" value="MDR4124431.1"/>
    <property type="molecule type" value="Genomic_DNA"/>
</dbReference>
<feature type="region of interest" description="Disordered" evidence="7">
    <location>
        <begin position="36"/>
        <end position="61"/>
    </location>
</feature>
<evidence type="ECO:0000313" key="8">
    <source>
        <dbReference type="EMBL" id="MDR4124431.1"/>
    </source>
</evidence>
<comment type="caution">
    <text evidence="8">The sequence shown here is derived from an EMBL/GenBank/DDBJ whole genome shotgun (WGS) entry which is preliminary data.</text>
</comment>
<evidence type="ECO:0000256" key="6">
    <source>
        <dbReference type="ARBA" id="ARBA00023288"/>
    </source>
</evidence>
<evidence type="ECO:0000256" key="3">
    <source>
        <dbReference type="ARBA" id="ARBA00023136"/>
    </source>
</evidence>
<dbReference type="RefSeq" id="WP_165279084.1">
    <property type="nucleotide sequence ID" value="NZ_JAUZQE010000001.1"/>
</dbReference>
<reference evidence="8 9" key="1">
    <citation type="submission" date="2023-08" db="EMBL/GenBank/DDBJ databases">
        <title>Alcaligenaceae gen. nov., a novel taxon isolated from the sludge of Yixing Pesticide Factory.</title>
        <authorList>
            <person name="Ruan L."/>
        </authorList>
    </citation>
    <scope>NUCLEOTIDE SEQUENCE [LARGE SCALE GENOMIC DNA]</scope>
    <source>
        <strain evidence="8 9">LG-2</strain>
    </source>
</reference>
<dbReference type="NCBIfam" id="NF047847">
    <property type="entry name" value="SS_mature_LptM"/>
    <property type="match status" value="1"/>
</dbReference>
<evidence type="ECO:0000256" key="4">
    <source>
        <dbReference type="ARBA" id="ARBA00023139"/>
    </source>
</evidence>
<organism evidence="8 9">
    <name type="scientific">Yanghanlia caeni</name>
    <dbReference type="NCBI Taxonomy" id="3064283"/>
    <lineage>
        <taxon>Bacteria</taxon>
        <taxon>Pseudomonadati</taxon>
        <taxon>Pseudomonadota</taxon>
        <taxon>Betaproteobacteria</taxon>
        <taxon>Burkholderiales</taxon>
        <taxon>Alcaligenaceae</taxon>
        <taxon>Yanghanlia</taxon>
    </lineage>
</organism>
<evidence type="ECO:0000256" key="5">
    <source>
        <dbReference type="ARBA" id="ARBA00023237"/>
    </source>
</evidence>
<keyword evidence="2" id="KW-0732">Signal</keyword>
<accession>A0ABU1D214</accession>
<evidence type="ECO:0000256" key="7">
    <source>
        <dbReference type="SAM" id="MobiDB-lite"/>
    </source>
</evidence>
<name>A0ABU1D214_9BURK</name>
<evidence type="ECO:0000256" key="2">
    <source>
        <dbReference type="ARBA" id="ARBA00022729"/>
    </source>
</evidence>
<keyword evidence="5" id="KW-0998">Cell outer membrane</keyword>
<comment type="subcellular location">
    <subcellularLocation>
        <location evidence="1">Cell outer membrane</location>
        <topology evidence="1">Lipid-anchor</topology>
    </subcellularLocation>
</comment>
<keyword evidence="9" id="KW-1185">Reference proteome</keyword>
<keyword evidence="6 8" id="KW-0449">Lipoprotein</keyword>
<protein>
    <submittedName>
        <fullName evidence="8">Lipoprotein</fullName>
    </submittedName>
</protein>
<keyword evidence="4" id="KW-0564">Palmitate</keyword>
<keyword evidence="3" id="KW-0472">Membrane</keyword>
<evidence type="ECO:0000256" key="1">
    <source>
        <dbReference type="ARBA" id="ARBA00004459"/>
    </source>
</evidence>